<name>A0AAN6NBV7_9PEZI</name>
<feature type="compositionally biased region" description="Low complexity" evidence="2">
    <location>
        <begin position="334"/>
        <end position="347"/>
    </location>
</feature>
<keyword evidence="4" id="KW-0560">Oxidoreductase</keyword>
<sequence>MEADEEAFLSTSPGSDSPECVRKDTPGAEFAPRVREAVDTSLDIVLTKTHYSAFASAQQQLLQLLRRRFVTEMYVCGALTNVSIYATALDAGRHGYDMTIVEDCCGFRNEMRHVNAVRRLMQLTGSEVVNADELIAKLQPAKPKPKSSPRTAKGGDKTEGGGAGGSGAGQKSPVRPSSTAAPKNQSSGLSPSISKLSLSRSEVASPAAVPASPSADSRPTSAAQPQQQGQSKDKAAAQPIQPMVVAADTKSDIRQAAGTTQRACALRVDDSAPLEADPAFDELSYQLESLEVDSPPRDRDEASVADRRIIAPVTPTKQSVLEKYKCPLPAGHTSAESSASAAADAPPANQPDTTRVRAKQRRRVRQSGTKQAQSVKSSPTAKSDAIEVDEKHMKGTNKSDELAGPSLLPQASDSGKGTSSTPEVAPSAKMLDQASATTPTVSEPLCEGDTTVVSNVLPPTLAADAFERLLNEASWAGMSHLGGEVPRRIAVQGAIDEEGNMPVYRHPADESPPLLPFSPTVLEIKTEIEKHLGHPLNHVLIQHYRSGNDYISEHSDKTLDIVRGSFIANVSLGAERTMIFRTKRPPKDAKDAAAAKKEQKPGVGSDDESVSGPEKARRQVQRAQLPHNSLCRMGLATNERWLHAIRQDKRSDREKTAAELAFGGARISLTFRHIGTFLDSSQTHIWGQGATCKTKEGAKPVINGQTPEAVQMLKAFGTENHSSDFDWEAQYGSGFDVLHMGTPKRLFSGSDPVANMRVSLALVELGISCAKGAVEGAVDVRFEDNDPARAVVDGHETILRYLDAVYGPGRRYDQMPFADVAKRFTRLQQALDLLPKWRAMLKDGESVSVKAVKKQLLAEWERYAEDAALKTTAEAGGDGEKTEKNAGSGTPVYISGGDHPAPADYALWPVLHTMVQLCGEGVFEEDGQLGRYYRAFKQRSAVAKVLGK</sequence>
<feature type="region of interest" description="Disordered" evidence="2">
    <location>
        <begin position="874"/>
        <end position="894"/>
    </location>
</feature>
<keyword evidence="4" id="KW-0223">Dioxygenase</keyword>
<organism evidence="4 5">
    <name type="scientific">Diplogelasinospora grovesii</name>
    <dbReference type="NCBI Taxonomy" id="303347"/>
    <lineage>
        <taxon>Eukaryota</taxon>
        <taxon>Fungi</taxon>
        <taxon>Dikarya</taxon>
        <taxon>Ascomycota</taxon>
        <taxon>Pezizomycotina</taxon>
        <taxon>Sordariomycetes</taxon>
        <taxon>Sordariomycetidae</taxon>
        <taxon>Sordariales</taxon>
        <taxon>Diplogelasinosporaceae</taxon>
        <taxon>Diplogelasinospora</taxon>
    </lineage>
</organism>
<feature type="region of interest" description="Disordered" evidence="2">
    <location>
        <begin position="1"/>
        <end position="25"/>
    </location>
</feature>
<dbReference type="Proteomes" id="UP001303473">
    <property type="component" value="Unassembled WGS sequence"/>
</dbReference>
<feature type="compositionally biased region" description="Polar residues" evidence="2">
    <location>
        <begin position="409"/>
        <end position="422"/>
    </location>
</feature>
<evidence type="ECO:0000313" key="5">
    <source>
        <dbReference type="Proteomes" id="UP001303473"/>
    </source>
</evidence>
<dbReference type="PROSITE" id="PS51471">
    <property type="entry name" value="FE2OG_OXY"/>
    <property type="match status" value="1"/>
</dbReference>
<evidence type="ECO:0000256" key="1">
    <source>
        <dbReference type="ARBA" id="ARBA00006336"/>
    </source>
</evidence>
<dbReference type="PANTHER" id="PTHR31212:SF5">
    <property type="entry name" value="ISOCHORISMATASE FAMILY PROTEIN FAMILY (AFU_ORTHOLOGUE AFUA_3G14500)"/>
    <property type="match status" value="1"/>
</dbReference>
<accession>A0AAN6NBV7</accession>
<dbReference type="InterPro" id="IPR032854">
    <property type="entry name" value="ALKBH3"/>
</dbReference>
<feature type="compositionally biased region" description="Basic and acidic residues" evidence="2">
    <location>
        <begin position="294"/>
        <end position="309"/>
    </location>
</feature>
<dbReference type="GO" id="GO:0051213">
    <property type="term" value="F:dioxygenase activity"/>
    <property type="evidence" value="ECO:0007669"/>
    <property type="project" value="UniProtKB-KW"/>
</dbReference>
<feature type="region of interest" description="Disordered" evidence="2">
    <location>
        <begin position="579"/>
        <end position="624"/>
    </location>
</feature>
<feature type="compositionally biased region" description="Polar residues" evidence="2">
    <location>
        <begin position="220"/>
        <end position="230"/>
    </location>
</feature>
<protein>
    <submittedName>
        <fullName evidence="4">Alpha-ketoglutarate-dependent dioxygenase alkB 2</fullName>
    </submittedName>
</protein>
<feature type="region of interest" description="Disordered" evidence="2">
    <location>
        <begin position="286"/>
        <end position="446"/>
    </location>
</feature>
<dbReference type="InterPro" id="IPR027450">
    <property type="entry name" value="AlkB-like"/>
</dbReference>
<dbReference type="CDD" id="cd00431">
    <property type="entry name" value="cysteine_hydrolases"/>
    <property type="match status" value="1"/>
</dbReference>
<reference evidence="5" key="1">
    <citation type="journal article" date="2023" name="Mol. Phylogenet. Evol.">
        <title>Genome-scale phylogeny and comparative genomics of the fungal order Sordariales.</title>
        <authorList>
            <person name="Hensen N."/>
            <person name="Bonometti L."/>
            <person name="Westerberg I."/>
            <person name="Brannstrom I.O."/>
            <person name="Guillou S."/>
            <person name="Cros-Aarteil S."/>
            <person name="Calhoun S."/>
            <person name="Haridas S."/>
            <person name="Kuo A."/>
            <person name="Mondo S."/>
            <person name="Pangilinan J."/>
            <person name="Riley R."/>
            <person name="LaButti K."/>
            <person name="Andreopoulos B."/>
            <person name="Lipzen A."/>
            <person name="Chen C."/>
            <person name="Yan M."/>
            <person name="Daum C."/>
            <person name="Ng V."/>
            <person name="Clum A."/>
            <person name="Steindorff A."/>
            <person name="Ohm R.A."/>
            <person name="Martin F."/>
            <person name="Silar P."/>
            <person name="Natvig D.O."/>
            <person name="Lalanne C."/>
            <person name="Gautier V."/>
            <person name="Ament-Velasquez S.L."/>
            <person name="Kruys A."/>
            <person name="Hutchinson M.I."/>
            <person name="Powell A.J."/>
            <person name="Barry K."/>
            <person name="Miller A.N."/>
            <person name="Grigoriev I.V."/>
            <person name="Debuchy R."/>
            <person name="Gladieux P."/>
            <person name="Hiltunen Thoren M."/>
            <person name="Johannesson H."/>
        </authorList>
    </citation>
    <scope>NUCLEOTIDE SEQUENCE [LARGE SCALE GENOMIC DNA]</scope>
    <source>
        <strain evidence="5">CBS 340.73</strain>
    </source>
</reference>
<keyword evidence="5" id="KW-1185">Reference proteome</keyword>
<proteinExistence type="inferred from homology"/>
<dbReference type="InterPro" id="IPR036380">
    <property type="entry name" value="Isochorismatase-like_sf"/>
</dbReference>
<dbReference type="Pfam" id="PF13532">
    <property type="entry name" value="2OG-FeII_Oxy_2"/>
    <property type="match status" value="1"/>
</dbReference>
<dbReference type="AlphaFoldDB" id="A0AAN6NBV7"/>
<feature type="compositionally biased region" description="Basic and acidic residues" evidence="2">
    <location>
        <begin position="585"/>
        <end position="600"/>
    </location>
</feature>
<dbReference type="InterPro" id="IPR057088">
    <property type="entry name" value="GLRG_09195_Thiored"/>
</dbReference>
<dbReference type="GO" id="GO:0006307">
    <property type="term" value="P:DNA alkylation repair"/>
    <property type="evidence" value="ECO:0007669"/>
    <property type="project" value="InterPro"/>
</dbReference>
<dbReference type="SUPFAM" id="SSF47616">
    <property type="entry name" value="GST C-terminal domain-like"/>
    <property type="match status" value="1"/>
</dbReference>
<dbReference type="SUPFAM" id="SSF51197">
    <property type="entry name" value="Clavaminate synthase-like"/>
    <property type="match status" value="1"/>
</dbReference>
<dbReference type="InterPro" id="IPR000868">
    <property type="entry name" value="Isochorismatase-like_dom"/>
</dbReference>
<comment type="similarity">
    <text evidence="1">Belongs to the isochorismatase family.</text>
</comment>
<comment type="caution">
    <text evidence="4">The sequence shown here is derived from an EMBL/GenBank/DDBJ whole genome shotgun (WGS) entry which is preliminary data.</text>
</comment>
<feature type="region of interest" description="Disordered" evidence="2">
    <location>
        <begin position="136"/>
        <end position="263"/>
    </location>
</feature>
<dbReference type="Gene3D" id="2.60.120.590">
    <property type="entry name" value="Alpha-ketoglutarate-dependent dioxygenase AlkB-like"/>
    <property type="match status" value="1"/>
</dbReference>
<dbReference type="Gene3D" id="3.40.50.850">
    <property type="entry name" value="Isochorismatase-like"/>
    <property type="match status" value="1"/>
</dbReference>
<feature type="compositionally biased region" description="Low complexity" evidence="2">
    <location>
        <begin position="186"/>
        <end position="219"/>
    </location>
</feature>
<dbReference type="Pfam" id="PF00857">
    <property type="entry name" value="Isochorismatase"/>
    <property type="match status" value="1"/>
</dbReference>
<feature type="compositionally biased region" description="Polar residues" evidence="2">
    <location>
        <begin position="367"/>
        <end position="381"/>
    </location>
</feature>
<dbReference type="InterPro" id="IPR005123">
    <property type="entry name" value="Oxoglu/Fe-dep_dioxygenase_dom"/>
</dbReference>
<evidence type="ECO:0000313" key="4">
    <source>
        <dbReference type="EMBL" id="KAK3942924.1"/>
    </source>
</evidence>
<feature type="compositionally biased region" description="Basic and acidic residues" evidence="2">
    <location>
        <begin position="384"/>
        <end position="401"/>
    </location>
</feature>
<feature type="domain" description="Fe2OG dioxygenase" evidence="3">
    <location>
        <begin position="535"/>
        <end position="675"/>
    </location>
</feature>
<dbReference type="InterPro" id="IPR037151">
    <property type="entry name" value="AlkB-like_sf"/>
</dbReference>
<dbReference type="SUPFAM" id="SSF52499">
    <property type="entry name" value="Isochorismatase-like hydrolases"/>
    <property type="match status" value="1"/>
</dbReference>
<dbReference type="EMBL" id="MU853770">
    <property type="protein sequence ID" value="KAK3942924.1"/>
    <property type="molecule type" value="Genomic_DNA"/>
</dbReference>
<dbReference type="Pfam" id="PF24470">
    <property type="entry name" value="Thiored_Isochorism"/>
    <property type="match status" value="1"/>
</dbReference>
<evidence type="ECO:0000256" key="2">
    <source>
        <dbReference type="SAM" id="MobiDB-lite"/>
    </source>
</evidence>
<feature type="compositionally biased region" description="Basic residues" evidence="2">
    <location>
        <begin position="356"/>
        <end position="365"/>
    </location>
</feature>
<dbReference type="InterPro" id="IPR036282">
    <property type="entry name" value="Glutathione-S-Trfase_C_sf"/>
</dbReference>
<feature type="compositionally biased region" description="Polar residues" evidence="2">
    <location>
        <begin position="175"/>
        <end position="185"/>
    </location>
</feature>
<evidence type="ECO:0000259" key="3">
    <source>
        <dbReference type="PROSITE" id="PS51471"/>
    </source>
</evidence>
<gene>
    <name evidence="4" type="ORF">QBC46DRAFT_379103</name>
</gene>
<dbReference type="PANTHER" id="PTHR31212">
    <property type="entry name" value="ALPHA-KETOGLUTARATE-DEPENDENT DIOXYGENASE ALKB HOMOLOG 3"/>
    <property type="match status" value="1"/>
</dbReference>